<dbReference type="InterPro" id="IPR029058">
    <property type="entry name" value="AB_hydrolase_fold"/>
</dbReference>
<proteinExistence type="predicted"/>
<dbReference type="InterPro" id="IPR000383">
    <property type="entry name" value="Xaa-Pro-like_dom"/>
</dbReference>
<feature type="domain" description="Xaa-Pro dipeptidyl-peptidase-like" evidence="1">
    <location>
        <begin position="10"/>
        <end position="144"/>
    </location>
</feature>
<name>A0A1Y2PDR9_9FLAO</name>
<reference evidence="2 3" key="1">
    <citation type="submission" date="2015-03" db="EMBL/GenBank/DDBJ databases">
        <title>Genome sequence of Tenacibaculum sp. S2-2, isolated from intestinal microbiota of sea cucumber, Apostichopus japonicas.</title>
        <authorList>
            <person name="Shao Z."/>
            <person name="Wang L."/>
            <person name="Li X."/>
        </authorList>
    </citation>
    <scope>NUCLEOTIDE SEQUENCE [LARGE SCALE GENOMIC DNA]</scope>
    <source>
        <strain evidence="2 3">S2-2</strain>
    </source>
</reference>
<evidence type="ECO:0000313" key="2">
    <source>
        <dbReference type="EMBL" id="OSY88585.1"/>
    </source>
</evidence>
<dbReference type="PANTHER" id="PTHR47751">
    <property type="entry name" value="SUPERFAMILY HYDROLASE, PUTATIVE (AFU_ORTHOLOGUE AFUA_2G16580)-RELATED"/>
    <property type="match status" value="1"/>
</dbReference>
<dbReference type="Gene3D" id="3.40.50.1820">
    <property type="entry name" value="alpha/beta hydrolase"/>
    <property type="match status" value="1"/>
</dbReference>
<dbReference type="Proteomes" id="UP000194221">
    <property type="component" value="Unassembled WGS sequence"/>
</dbReference>
<dbReference type="AlphaFoldDB" id="A0A1Y2PDR9"/>
<accession>A0A1Y2PDR9</accession>
<comment type="caution">
    <text evidence="2">The sequence shown here is derived from an EMBL/GenBank/DDBJ whole genome shotgun (WGS) entry which is preliminary data.</text>
</comment>
<keyword evidence="3" id="KW-1185">Reference proteome</keyword>
<gene>
    <name evidence="2" type="ORF">WH52_05860</name>
</gene>
<organism evidence="2 3">
    <name type="scientific">Tenacibaculum holothuriorum</name>
    <dbReference type="NCBI Taxonomy" id="1635173"/>
    <lineage>
        <taxon>Bacteria</taxon>
        <taxon>Pseudomonadati</taxon>
        <taxon>Bacteroidota</taxon>
        <taxon>Flavobacteriia</taxon>
        <taxon>Flavobacteriales</taxon>
        <taxon>Flavobacteriaceae</taxon>
        <taxon>Tenacibaculum</taxon>
    </lineage>
</organism>
<evidence type="ECO:0000259" key="1">
    <source>
        <dbReference type="Pfam" id="PF02129"/>
    </source>
</evidence>
<dbReference type="EMBL" id="LAPZ01000003">
    <property type="protein sequence ID" value="OSY88585.1"/>
    <property type="molecule type" value="Genomic_DNA"/>
</dbReference>
<dbReference type="GO" id="GO:0016787">
    <property type="term" value="F:hydrolase activity"/>
    <property type="evidence" value="ECO:0007669"/>
    <property type="project" value="InterPro"/>
</dbReference>
<dbReference type="SUPFAM" id="SSF53474">
    <property type="entry name" value="alpha/beta-Hydrolases"/>
    <property type="match status" value="1"/>
</dbReference>
<dbReference type="Pfam" id="PF02129">
    <property type="entry name" value="Peptidase_S15"/>
    <property type="match status" value="1"/>
</dbReference>
<dbReference type="PANTHER" id="PTHR47751:SF1">
    <property type="entry name" value="SUPERFAMILY HYDROLASE, PUTATIVE (AFU_ORTHOLOGUE AFUA_2G16580)-RELATED"/>
    <property type="match status" value="1"/>
</dbReference>
<protein>
    <recommendedName>
        <fullName evidence="1">Xaa-Pro dipeptidyl-peptidase-like domain-containing protein</fullName>
    </recommendedName>
</protein>
<dbReference type="STRING" id="1635173.WH52_05860"/>
<sequence length="294" mass="32434">MEKINFESNGMKLVGDIFYPDNYEEGKKYPALIVTGAWTTVKEQMPMLYAKKLAKKGFITLAFDFNGWGESEGKKRYIEDPISKTADIEAAADYLKTRSDIASDEVGGVGVCASSGYMVDAYAANKLNAVALVAPWLHNPALATQVYGGEESVKNLLALSDKAEKDFETTGELQVLIAASTTDKTSPMFNAPYYTEKDRGLIPEYDNKFNVATWRPWLTYDAFKNADKIPGKILFVESEAMALPQGSKEFKAIAGDKVESVNLPGVSQFDFYDKPEPVATAVDNVAAYMDRELK</sequence>
<dbReference type="Gene3D" id="1.10.10.800">
    <property type="match status" value="1"/>
</dbReference>
<evidence type="ECO:0000313" key="3">
    <source>
        <dbReference type="Proteomes" id="UP000194221"/>
    </source>
</evidence>
<dbReference type="InterPro" id="IPR051411">
    <property type="entry name" value="Polyketide_trans_af380"/>
</dbReference>
<dbReference type="InParanoid" id="A0A1Y2PDR9"/>